<accession>A0ABM1DY08</accession>
<dbReference type="CDD" id="cd00093">
    <property type="entry name" value="HTH_XRE"/>
    <property type="match status" value="1"/>
</dbReference>
<evidence type="ECO:0000256" key="4">
    <source>
        <dbReference type="SAM" id="MobiDB-lite"/>
    </source>
</evidence>
<feature type="domain" description="HTH cro/C1-type" evidence="5">
    <location>
        <begin position="84"/>
        <end position="138"/>
    </location>
</feature>
<organism evidence="6 7">
    <name type="scientific">Priapulus caudatus</name>
    <name type="common">Priapulid worm</name>
    <dbReference type="NCBI Taxonomy" id="37621"/>
    <lineage>
        <taxon>Eukaryota</taxon>
        <taxon>Metazoa</taxon>
        <taxon>Ecdysozoa</taxon>
        <taxon>Scalidophora</taxon>
        <taxon>Priapulida</taxon>
        <taxon>Priapulimorpha</taxon>
        <taxon>Priapulimorphida</taxon>
        <taxon>Priapulidae</taxon>
        <taxon>Priapulus</taxon>
    </lineage>
</organism>
<name>A0ABM1DY08_PRICU</name>
<keyword evidence="6" id="KW-1185">Reference proteome</keyword>
<keyword evidence="1" id="KW-0805">Transcription regulation</keyword>
<dbReference type="SUPFAM" id="SSF47413">
    <property type="entry name" value="lambda repressor-like DNA-binding domains"/>
    <property type="match status" value="1"/>
</dbReference>
<dbReference type="RefSeq" id="XP_014664829.1">
    <property type="nucleotide sequence ID" value="XM_014809343.1"/>
</dbReference>
<dbReference type="GeneID" id="106807094"/>
<dbReference type="PROSITE" id="PS50943">
    <property type="entry name" value="HTH_CROC1"/>
    <property type="match status" value="1"/>
</dbReference>
<dbReference type="Pfam" id="PF01381">
    <property type="entry name" value="HTH_3"/>
    <property type="match status" value="1"/>
</dbReference>
<dbReference type="Pfam" id="PF08523">
    <property type="entry name" value="MBF1"/>
    <property type="match status" value="1"/>
</dbReference>
<evidence type="ECO:0000259" key="5">
    <source>
        <dbReference type="PROSITE" id="PS50943"/>
    </source>
</evidence>
<keyword evidence="3" id="KW-0804">Transcription</keyword>
<sequence>MAEMGWDEVTVIRKRAPKASAMKSQQAVNVAQRQGVPIDTQKKCKFYKIHSNKQHSVDKNTAKLDAETEELHHATVGLDVGRIIMQARQAKNMTQKDLATKINEKQQVVNEYEQAKAIPNQAVLAKMERILGVKLRGKDKGKPFIDKHEKKDAPAAKGGKKK</sequence>
<evidence type="ECO:0000256" key="1">
    <source>
        <dbReference type="ARBA" id="ARBA00023015"/>
    </source>
</evidence>
<keyword evidence="2" id="KW-0238">DNA-binding</keyword>
<dbReference type="InterPro" id="IPR010982">
    <property type="entry name" value="Lambda_DNA-bd_dom_sf"/>
</dbReference>
<reference evidence="7" key="1">
    <citation type="submission" date="2025-08" db="UniProtKB">
        <authorList>
            <consortium name="RefSeq"/>
        </authorList>
    </citation>
    <scope>IDENTIFICATION</scope>
</reference>
<evidence type="ECO:0000313" key="7">
    <source>
        <dbReference type="RefSeq" id="XP_014664829.1"/>
    </source>
</evidence>
<dbReference type="PANTHER" id="PTHR10245">
    <property type="entry name" value="ENDOTHELIAL DIFFERENTIATION-RELATED FACTOR 1 MULTIPROTEIN BRIDGING FACTOR 1"/>
    <property type="match status" value="1"/>
</dbReference>
<evidence type="ECO:0000256" key="3">
    <source>
        <dbReference type="ARBA" id="ARBA00023163"/>
    </source>
</evidence>
<dbReference type="InterPro" id="IPR013729">
    <property type="entry name" value="MBF1_N"/>
</dbReference>
<feature type="compositionally biased region" description="Basic and acidic residues" evidence="4">
    <location>
        <begin position="138"/>
        <end position="154"/>
    </location>
</feature>
<proteinExistence type="predicted"/>
<dbReference type="Proteomes" id="UP000695022">
    <property type="component" value="Unplaced"/>
</dbReference>
<feature type="region of interest" description="Disordered" evidence="4">
    <location>
        <begin position="138"/>
        <end position="162"/>
    </location>
</feature>
<dbReference type="PANTHER" id="PTHR10245:SF15">
    <property type="entry name" value="ENDOTHELIAL DIFFERENTIATION-RELATED FACTOR 1"/>
    <property type="match status" value="1"/>
</dbReference>
<dbReference type="InterPro" id="IPR001387">
    <property type="entry name" value="Cro/C1-type_HTH"/>
</dbReference>
<dbReference type="Gene3D" id="1.10.260.40">
    <property type="entry name" value="lambda repressor-like DNA-binding domains"/>
    <property type="match status" value="1"/>
</dbReference>
<gene>
    <name evidence="7" type="primary">LOC106807094</name>
</gene>
<evidence type="ECO:0000313" key="6">
    <source>
        <dbReference type="Proteomes" id="UP000695022"/>
    </source>
</evidence>
<evidence type="ECO:0000256" key="2">
    <source>
        <dbReference type="ARBA" id="ARBA00023125"/>
    </source>
</evidence>
<protein>
    <submittedName>
        <fullName evidence="7">Endothelial differentiation-related factor 1-like</fullName>
    </submittedName>
</protein>
<dbReference type="SMART" id="SM00530">
    <property type="entry name" value="HTH_XRE"/>
    <property type="match status" value="1"/>
</dbReference>